<protein>
    <submittedName>
        <fullName evidence="6">Stealth CR1 domain-containing protein</fullName>
    </submittedName>
</protein>
<dbReference type="PANTHER" id="PTHR24045:SF0">
    <property type="entry name" value="N-ACETYLGLUCOSAMINE-1-PHOSPHOTRANSFERASE SUBUNITS ALPHA_BETA"/>
    <property type="match status" value="1"/>
</dbReference>
<name>A0ABT1CBM6_9HYPH</name>
<dbReference type="InterPro" id="IPR031358">
    <property type="entry name" value="Stealth_CR1"/>
</dbReference>
<evidence type="ECO:0000313" key="6">
    <source>
        <dbReference type="EMBL" id="MCO6052232.1"/>
    </source>
</evidence>
<evidence type="ECO:0000259" key="4">
    <source>
        <dbReference type="Pfam" id="PF11380"/>
    </source>
</evidence>
<dbReference type="InterPro" id="IPR021520">
    <property type="entry name" value="Stealth_CR2"/>
</dbReference>
<proteinExistence type="inferred from homology"/>
<organism evidence="6 7">
    <name type="scientific">Mesorhizobium liriopis</name>
    <dbReference type="NCBI Taxonomy" id="2953882"/>
    <lineage>
        <taxon>Bacteria</taxon>
        <taxon>Pseudomonadati</taxon>
        <taxon>Pseudomonadota</taxon>
        <taxon>Alphaproteobacteria</taxon>
        <taxon>Hyphomicrobiales</taxon>
        <taxon>Phyllobacteriaceae</taxon>
        <taxon>Mesorhizobium</taxon>
    </lineage>
</organism>
<comment type="caution">
    <text evidence="6">The sequence shown here is derived from an EMBL/GenBank/DDBJ whole genome shotgun (WGS) entry which is preliminary data.</text>
</comment>
<keyword evidence="3" id="KW-0270">Exopolysaccharide synthesis</keyword>
<sequence length="355" mass="40130">MPDIDFVITWVDGSDRRHLVSREQAATELGYRKGGTRLRQSGEIYYLIASIIRYAPFFRRIYVVTDNQKLTFLDDFIEAGLCRADQLQLVSHDVIFDGLDVPRPTFNSLTIEAAMWRIPGLAEHFVYSNDDMFLNAPLEPEDFFQDGAPVIGGTMTLPDAWRPRSVARKLFAYLRGGTVRERPRYSRDTERGAVLAGHRGLFLLAHHRPHPLRRSTAEAFYSEKPDVLRAQLHHRFRHTSQYLQVGLSNHLERKRHGVRFGAKKSVVYIRKGRGPAALKRSLEAMRNASAPFGCVQSLERFSPEAQAQIHATLTEKFKDVLPPRISGQTIAQPLVLAAKDTASVTPTRVDAEPAS</sequence>
<dbReference type="PANTHER" id="PTHR24045">
    <property type="match status" value="1"/>
</dbReference>
<evidence type="ECO:0000313" key="7">
    <source>
        <dbReference type="Proteomes" id="UP001205906"/>
    </source>
</evidence>
<dbReference type="Pfam" id="PF11380">
    <property type="entry name" value="Stealth_CR2"/>
    <property type="match status" value="1"/>
</dbReference>
<comment type="similarity">
    <text evidence="1">Belongs to the stealth family.</text>
</comment>
<keyword evidence="2" id="KW-0808">Transferase</keyword>
<reference evidence="6 7" key="1">
    <citation type="submission" date="2022-06" db="EMBL/GenBank/DDBJ databases">
        <title>Mesorhizobium sp. strain RP14 Genome sequencing and assembly.</title>
        <authorList>
            <person name="Kim I."/>
        </authorList>
    </citation>
    <scope>NUCLEOTIDE SEQUENCE [LARGE SCALE GENOMIC DNA]</scope>
    <source>
        <strain evidence="7">RP14(2022)</strain>
    </source>
</reference>
<feature type="domain" description="Stealth protein CR1 conserved region 1" evidence="5">
    <location>
        <begin position="2"/>
        <end position="26"/>
    </location>
</feature>
<evidence type="ECO:0000256" key="3">
    <source>
        <dbReference type="ARBA" id="ARBA00023169"/>
    </source>
</evidence>
<dbReference type="InterPro" id="IPR047141">
    <property type="entry name" value="Stealth"/>
</dbReference>
<dbReference type="EMBL" id="JAMXQS010000012">
    <property type="protein sequence ID" value="MCO6052232.1"/>
    <property type="molecule type" value="Genomic_DNA"/>
</dbReference>
<gene>
    <name evidence="6" type="ORF">NGM99_20805</name>
</gene>
<keyword evidence="7" id="KW-1185">Reference proteome</keyword>
<dbReference type="Pfam" id="PF17101">
    <property type="entry name" value="Stealth_CR1"/>
    <property type="match status" value="1"/>
</dbReference>
<dbReference type="Proteomes" id="UP001205906">
    <property type="component" value="Unassembled WGS sequence"/>
</dbReference>
<evidence type="ECO:0000256" key="1">
    <source>
        <dbReference type="ARBA" id="ARBA00007583"/>
    </source>
</evidence>
<evidence type="ECO:0000259" key="5">
    <source>
        <dbReference type="Pfam" id="PF17101"/>
    </source>
</evidence>
<evidence type="ECO:0000256" key="2">
    <source>
        <dbReference type="ARBA" id="ARBA00022679"/>
    </source>
</evidence>
<feature type="domain" description="Stealth protein CR2 conserved region 2" evidence="4">
    <location>
        <begin position="37"/>
        <end position="146"/>
    </location>
</feature>
<accession>A0ABT1CBM6</accession>
<dbReference type="RefSeq" id="WP_252822558.1">
    <property type="nucleotide sequence ID" value="NZ_JAMXQS010000012.1"/>
</dbReference>